<feature type="transmembrane region" description="Helical" evidence="2">
    <location>
        <begin position="231"/>
        <end position="255"/>
    </location>
</feature>
<feature type="transmembrane region" description="Helical" evidence="2">
    <location>
        <begin position="267"/>
        <end position="286"/>
    </location>
</feature>
<feature type="transmembrane region" description="Helical" evidence="2">
    <location>
        <begin position="105"/>
        <end position="124"/>
    </location>
</feature>
<protein>
    <recommendedName>
        <fullName evidence="5">Transmembrane protein</fullName>
    </recommendedName>
</protein>
<accession>A0A1V9Z2F0</accession>
<feature type="transmembrane region" description="Helical" evidence="2">
    <location>
        <begin position="201"/>
        <end position="219"/>
    </location>
</feature>
<keyword evidence="2" id="KW-0472">Membrane</keyword>
<keyword evidence="2" id="KW-0812">Transmembrane</keyword>
<evidence type="ECO:0000256" key="1">
    <source>
        <dbReference type="SAM" id="MobiDB-lite"/>
    </source>
</evidence>
<dbReference type="EMBL" id="JNBR01000478">
    <property type="protein sequence ID" value="OQR92169.1"/>
    <property type="molecule type" value="Genomic_DNA"/>
</dbReference>
<feature type="region of interest" description="Disordered" evidence="1">
    <location>
        <begin position="1"/>
        <end position="20"/>
    </location>
</feature>
<proteinExistence type="predicted"/>
<comment type="caution">
    <text evidence="3">The sequence shown here is derived from an EMBL/GenBank/DDBJ whole genome shotgun (WGS) entry which is preliminary data.</text>
</comment>
<organism evidence="3 4">
    <name type="scientific">Achlya hypogyna</name>
    <name type="common">Oomycete</name>
    <name type="synonym">Protoachlya hypogyna</name>
    <dbReference type="NCBI Taxonomy" id="1202772"/>
    <lineage>
        <taxon>Eukaryota</taxon>
        <taxon>Sar</taxon>
        <taxon>Stramenopiles</taxon>
        <taxon>Oomycota</taxon>
        <taxon>Saprolegniomycetes</taxon>
        <taxon>Saprolegniales</taxon>
        <taxon>Achlyaceae</taxon>
        <taxon>Achlya</taxon>
    </lineage>
</organism>
<sequence length="475" mass="52391">MSSSGSGSSAANTTAARGPYATPRSSVPYGLVVVHFIVGLYIPVAVALFVRRRRLPSIRQTNPVHVTWMGIFGGTYCLTSSGTLLFYDAAPMPIGTFTAVTTTSFLWLMFTAFASEILLVLKYIKTKLTVKIHESPGGAHLASCRRLHGLLAPCVLVTWTALAHMLWVLPTIMRLLDAPADIWTLDASWDDPVATEINNTIILQCASLLLCTSVVGCWLGTVNNTFTLHRVYLVVSRCIAACFIGYLVAIVIVPATRPELRNALTTTMAHVAVHVVLLPVLATPLLRTRFECHLALRSAHFNEKDSWEAVNADLLTLYLATPAGLAQYTAFMEVQLLPVAWLLAYNDLTTRNRTPQSLYNMYLHPQSVLSMRSFVPEGIRGELDITFCRGVLTATSDDLYVMYDPIKLRLLRALVLHTLPQFLHHPLGHVWGPFVDEYGGQYSPDDLLLNGAGYLGPFGSRKPLSTIQSQRTYTN</sequence>
<evidence type="ECO:0008006" key="5">
    <source>
        <dbReference type="Google" id="ProtNLM"/>
    </source>
</evidence>
<evidence type="ECO:0000313" key="3">
    <source>
        <dbReference type="EMBL" id="OQR92169.1"/>
    </source>
</evidence>
<dbReference type="OrthoDB" id="74199at2759"/>
<keyword evidence="2" id="KW-1133">Transmembrane helix</keyword>
<feature type="transmembrane region" description="Helical" evidence="2">
    <location>
        <begin position="150"/>
        <end position="169"/>
    </location>
</feature>
<evidence type="ECO:0000256" key="2">
    <source>
        <dbReference type="SAM" id="Phobius"/>
    </source>
</evidence>
<name>A0A1V9Z2F0_ACHHY</name>
<feature type="transmembrane region" description="Helical" evidence="2">
    <location>
        <begin position="62"/>
        <end position="85"/>
    </location>
</feature>
<gene>
    <name evidence="3" type="ORF">ACHHYP_04011</name>
</gene>
<evidence type="ECO:0000313" key="4">
    <source>
        <dbReference type="Proteomes" id="UP000243579"/>
    </source>
</evidence>
<feature type="transmembrane region" description="Helical" evidence="2">
    <location>
        <begin position="29"/>
        <end position="50"/>
    </location>
</feature>
<dbReference type="AlphaFoldDB" id="A0A1V9Z2F0"/>
<keyword evidence="4" id="KW-1185">Reference proteome</keyword>
<dbReference type="Proteomes" id="UP000243579">
    <property type="component" value="Unassembled WGS sequence"/>
</dbReference>
<reference evidence="3 4" key="1">
    <citation type="journal article" date="2014" name="Genome Biol. Evol.">
        <title>The secreted proteins of Achlya hypogyna and Thraustotheca clavata identify the ancestral oomycete secretome and reveal gene acquisitions by horizontal gene transfer.</title>
        <authorList>
            <person name="Misner I."/>
            <person name="Blouin N."/>
            <person name="Leonard G."/>
            <person name="Richards T.A."/>
            <person name="Lane C.E."/>
        </authorList>
    </citation>
    <scope>NUCLEOTIDE SEQUENCE [LARGE SCALE GENOMIC DNA]</scope>
    <source>
        <strain evidence="3 4">ATCC 48635</strain>
    </source>
</reference>